<protein>
    <submittedName>
        <fullName evidence="2">Uncharacterized protein</fullName>
    </submittedName>
</protein>
<dbReference type="EMBL" id="ADTV01000055">
    <property type="protein sequence ID" value="EFG83297.1"/>
    <property type="molecule type" value="Genomic_DNA"/>
</dbReference>
<reference evidence="2 3" key="1">
    <citation type="journal article" date="2010" name="J. Bacteriol.">
        <title>Genome sequence of a cellulose-producing bacterium, Gluconacetobacter hansenii ATCC 23769.</title>
        <authorList>
            <person name="Iyer P.R."/>
            <person name="Geib S.M."/>
            <person name="Catchmark J."/>
            <person name="Kao T.H."/>
            <person name="Tien M."/>
        </authorList>
    </citation>
    <scope>NUCLEOTIDE SEQUENCE [LARGE SCALE GENOMIC DNA]</scope>
    <source>
        <strain evidence="2 3">ATCC 23769</strain>
    </source>
</reference>
<feature type="transmembrane region" description="Helical" evidence="1">
    <location>
        <begin position="9"/>
        <end position="29"/>
    </location>
</feature>
<evidence type="ECO:0000313" key="3">
    <source>
        <dbReference type="Proteomes" id="UP000006468"/>
    </source>
</evidence>
<dbReference type="AlphaFoldDB" id="D5QI49"/>
<name>D5QI49_NOVHA</name>
<comment type="caution">
    <text evidence="2">The sequence shown here is derived from an EMBL/GenBank/DDBJ whole genome shotgun (WGS) entry which is preliminary data.</text>
</comment>
<gene>
    <name evidence="2" type="ORF">GXY_14148</name>
</gene>
<keyword evidence="1" id="KW-0812">Transmembrane</keyword>
<keyword evidence="1" id="KW-0472">Membrane</keyword>
<keyword evidence="1" id="KW-1133">Transmembrane helix</keyword>
<dbReference type="HOGENOM" id="CLU_3389934_0_0_5"/>
<evidence type="ECO:0000256" key="1">
    <source>
        <dbReference type="SAM" id="Phobius"/>
    </source>
</evidence>
<proteinExistence type="predicted"/>
<organism evidence="2 3">
    <name type="scientific">Novacetimonas hansenii ATCC 23769</name>
    <dbReference type="NCBI Taxonomy" id="714995"/>
    <lineage>
        <taxon>Bacteria</taxon>
        <taxon>Pseudomonadati</taxon>
        <taxon>Pseudomonadota</taxon>
        <taxon>Alphaproteobacteria</taxon>
        <taxon>Acetobacterales</taxon>
        <taxon>Acetobacteraceae</taxon>
        <taxon>Novacetimonas</taxon>
    </lineage>
</organism>
<accession>D5QI49</accession>
<dbReference type="Proteomes" id="UP000006468">
    <property type="component" value="Chromosome"/>
</dbReference>
<sequence length="32" mass="3597">MQHHAREMTIIVGIIEVFAVYVVTTRPFIPAG</sequence>
<evidence type="ECO:0000313" key="2">
    <source>
        <dbReference type="EMBL" id="EFG83297.1"/>
    </source>
</evidence>